<dbReference type="InterPro" id="IPR036291">
    <property type="entry name" value="NAD(P)-bd_dom_sf"/>
</dbReference>
<dbReference type="InterPro" id="IPR015083">
    <property type="entry name" value="NorB/c/GfsB-D-like_docking"/>
</dbReference>
<dbReference type="InterPro" id="IPR014030">
    <property type="entry name" value="Ketoacyl_synth_N"/>
</dbReference>
<comment type="cofactor">
    <cofactor evidence="1">
        <name>pantetheine 4'-phosphate</name>
        <dbReference type="ChEBI" id="CHEBI:47942"/>
    </cofactor>
</comment>
<keyword evidence="6" id="KW-0511">Multifunctional enzyme</keyword>
<dbReference type="CDD" id="cd00833">
    <property type="entry name" value="PKS"/>
    <property type="match status" value="1"/>
</dbReference>
<dbReference type="PANTHER" id="PTHR43775:SF51">
    <property type="entry name" value="INACTIVE PHENOLPHTHIOCEROL SYNTHESIS POLYKETIDE SYNTHASE TYPE I PKS1-RELATED"/>
    <property type="match status" value="1"/>
</dbReference>
<dbReference type="InterPro" id="IPR032821">
    <property type="entry name" value="PKS_assoc"/>
</dbReference>
<dbReference type="Gene3D" id="3.40.50.11460">
    <property type="match status" value="1"/>
</dbReference>
<keyword evidence="7" id="KW-0012">Acyltransferase</keyword>
<dbReference type="Gene3D" id="3.40.47.10">
    <property type="match status" value="1"/>
</dbReference>
<dbReference type="InterPro" id="IPR016036">
    <property type="entry name" value="Malonyl_transacylase_ACP-bd"/>
</dbReference>
<evidence type="ECO:0000313" key="9">
    <source>
        <dbReference type="EMBL" id="MFD0904630.1"/>
    </source>
</evidence>
<dbReference type="Pfam" id="PF16197">
    <property type="entry name" value="KAsynt_C_assoc"/>
    <property type="match status" value="1"/>
</dbReference>
<dbReference type="InterPro" id="IPR018201">
    <property type="entry name" value="Ketoacyl_synth_AS"/>
</dbReference>
<dbReference type="Proteomes" id="UP001596972">
    <property type="component" value="Unassembled WGS sequence"/>
</dbReference>
<keyword evidence="4" id="KW-0808">Transferase</keyword>
<evidence type="ECO:0000256" key="6">
    <source>
        <dbReference type="ARBA" id="ARBA00023268"/>
    </source>
</evidence>
<keyword evidence="2" id="KW-0596">Phosphopantetheine</keyword>
<dbReference type="SUPFAM" id="SSF53901">
    <property type="entry name" value="Thiolase-like"/>
    <property type="match status" value="1"/>
</dbReference>
<dbReference type="Gene3D" id="6.10.140.1830">
    <property type="match status" value="1"/>
</dbReference>
<keyword evidence="10" id="KW-1185">Reference proteome</keyword>
<dbReference type="Gene3D" id="3.40.366.10">
    <property type="entry name" value="Malonyl-Coenzyme A Acyl Carrier Protein, domain 2"/>
    <property type="match status" value="1"/>
</dbReference>
<dbReference type="InterPro" id="IPR036299">
    <property type="entry name" value="Polyketide_synth_docking_sf"/>
</dbReference>
<dbReference type="InterPro" id="IPR001227">
    <property type="entry name" value="Ac_transferase_dom_sf"/>
</dbReference>
<proteinExistence type="predicted"/>
<protein>
    <submittedName>
        <fullName evidence="9">Type I polyketide synthase</fullName>
    </submittedName>
</protein>
<evidence type="ECO:0000256" key="5">
    <source>
        <dbReference type="ARBA" id="ARBA00023194"/>
    </source>
</evidence>
<organism evidence="9 10">
    <name type="scientific">Actinomadura sediminis</name>
    <dbReference type="NCBI Taxonomy" id="1038904"/>
    <lineage>
        <taxon>Bacteria</taxon>
        <taxon>Bacillati</taxon>
        <taxon>Actinomycetota</taxon>
        <taxon>Actinomycetes</taxon>
        <taxon>Streptosporangiales</taxon>
        <taxon>Thermomonosporaceae</taxon>
        <taxon>Actinomadura</taxon>
    </lineage>
</organism>
<dbReference type="PANTHER" id="PTHR43775">
    <property type="entry name" value="FATTY ACID SYNTHASE"/>
    <property type="match status" value="1"/>
</dbReference>
<dbReference type="SMART" id="SM00827">
    <property type="entry name" value="PKS_AT"/>
    <property type="match status" value="1"/>
</dbReference>
<dbReference type="SUPFAM" id="SSF55048">
    <property type="entry name" value="Probable ACP-binding domain of malonyl-CoA ACP transacylase"/>
    <property type="match status" value="1"/>
</dbReference>
<evidence type="ECO:0000256" key="1">
    <source>
        <dbReference type="ARBA" id="ARBA00001957"/>
    </source>
</evidence>
<sequence length="1213" mass="125986">MADDDRNDRLRDYLRRATADLRRTRHRLREVEERDAEPIAIVGMACRYPGGVTSPGDLWRLVDEGRDAVGAFPHDRGWDVDGLYDPEPGTPGRFYVREGGFLHDAGRFDAGFFGLSPNEAERTDPQHRLLLEVSWEALERAGLAGTVRGSATGVFTGLMYHDYAESGGAGSMASGRVAYAFGLEGPAVTVDTACSSALVALHLAVRALRAGECSLALAGGAAVMGTPGMFIEFSRQRGLSRDGRCRSFSADAGGVGWSEGVGVLALERLSRARRLGHEVLALVRGSALNQDGASNGLMAPSGPAQVRVIEEALAAARVTADEVDAVEAHGTGTVLGDPIEAQALLETYGRDRPADRPLWLGSIKSNLGHAQAAAGIAGVIKMVEAMRRGTLPRTLHVTEPTRQVDWSAGAVELLTEPRAWPAGERPRRSGVSSFGASGTNAHVILEEAPREPAGGAPPPAGRPAPAAVAWPLSARSSRALRGQATRLLAHLGDRPGLAPADVGFSLARTRAAFEHRAVVVGRDRGELLAGVGHVAAGTSGDGVVTGVADLDGRTVFVFPGQGAQWPGMAAALLDAAPEFARRIAECEQALAPFVDWKLTDVLRDPSPDPLERVDVVQPVLWAVMVALAAEWEAGGVRPDAVVGHSQGEIAAACVAGLLALDDGARVVALRSRAIADLLAGHGGMGAVALPADRVRDRLAAGPGGLSVAAVNGPGSVVVSGDAVELDALLAELAAEGVRVNRVPVDYASHSSLVEPLRDRLLADLAPVRPCPGRLPLLSTVTGEWVSTGTPDVLGPEYWYENLRRTVGFEGAVRTLADAGYAAFIEVGPHPVVSMGMQETLEDAGRDAVVTGTLRRGDGGPERLLAAMAELHVRGMLPGWAGGCADGRRVPLPTYAFDHRHYWTVEEPAAPPAPEHPGGEFWEHVAAGDGPALARTLGVGHDAVDAVLPALSSWWSRSRDDARVAGWRYRVEWRPVTAEPAAGLPGTWLVAVPEPGRDGAAAPEGADVLVAGLAAAGARIVPVPTAGDDPEAVARLLADALAGDAPAGVLSLLALDGRPDPDLPELSRGVLSTVTLVRALHVLAAPDGDGTRPVRLWCATRNAAAAPGTGPDAGHLDPMQAVVSGIGTVLALDAPDMWGGVLDVPAAPDRTTVRQVIDVLAGGTAEDRLAARPAGLYAPRLVRARPPAAPPARPGGPRGTVLITGGTGGVGAHV</sequence>
<dbReference type="InterPro" id="IPR016035">
    <property type="entry name" value="Acyl_Trfase/lysoPLipase"/>
</dbReference>
<dbReference type="RefSeq" id="WP_378304690.1">
    <property type="nucleotide sequence ID" value="NZ_JBHTJA010000092.1"/>
</dbReference>
<evidence type="ECO:0000256" key="3">
    <source>
        <dbReference type="ARBA" id="ARBA00022553"/>
    </source>
</evidence>
<evidence type="ECO:0000259" key="8">
    <source>
        <dbReference type="PROSITE" id="PS52004"/>
    </source>
</evidence>
<feature type="non-terminal residue" evidence="9">
    <location>
        <position position="1213"/>
    </location>
</feature>
<evidence type="ECO:0000256" key="7">
    <source>
        <dbReference type="ARBA" id="ARBA00023315"/>
    </source>
</evidence>
<comment type="caution">
    <text evidence="9">The sequence shown here is derived from an EMBL/GenBank/DDBJ whole genome shotgun (WGS) entry which is preliminary data.</text>
</comment>
<dbReference type="SUPFAM" id="SSF52151">
    <property type="entry name" value="FabD/lysophospholipase-like"/>
    <property type="match status" value="1"/>
</dbReference>
<keyword evidence="5" id="KW-0045">Antibiotic biosynthesis</keyword>
<dbReference type="InterPro" id="IPR016039">
    <property type="entry name" value="Thiolase-like"/>
</dbReference>
<dbReference type="InterPro" id="IPR014043">
    <property type="entry name" value="Acyl_transferase_dom"/>
</dbReference>
<name>A0ABW3EXN4_9ACTN</name>
<dbReference type="InterPro" id="IPR020841">
    <property type="entry name" value="PKS_Beta-ketoAc_synthase_dom"/>
</dbReference>
<dbReference type="Pfam" id="PF02801">
    <property type="entry name" value="Ketoacyl-synt_C"/>
    <property type="match status" value="1"/>
</dbReference>
<evidence type="ECO:0000313" key="10">
    <source>
        <dbReference type="Proteomes" id="UP001596972"/>
    </source>
</evidence>
<feature type="domain" description="Ketosynthase family 3 (KS3)" evidence="8">
    <location>
        <begin position="36"/>
        <end position="447"/>
    </location>
</feature>
<reference evidence="10" key="1">
    <citation type="journal article" date="2019" name="Int. J. Syst. Evol. Microbiol.">
        <title>The Global Catalogue of Microorganisms (GCM) 10K type strain sequencing project: providing services to taxonomists for standard genome sequencing and annotation.</title>
        <authorList>
            <consortium name="The Broad Institute Genomics Platform"/>
            <consortium name="The Broad Institute Genome Sequencing Center for Infectious Disease"/>
            <person name="Wu L."/>
            <person name="Ma J."/>
        </authorList>
    </citation>
    <scope>NUCLEOTIDE SEQUENCE [LARGE SCALE GENOMIC DNA]</scope>
    <source>
        <strain evidence="10">JCM 31202</strain>
    </source>
</reference>
<dbReference type="SUPFAM" id="SSF101173">
    <property type="entry name" value="Docking domain B of the erythromycin polyketide synthase (DEBS)"/>
    <property type="match status" value="1"/>
</dbReference>
<dbReference type="Gene3D" id="3.30.70.3290">
    <property type="match status" value="1"/>
</dbReference>
<dbReference type="Pfam" id="PF18369">
    <property type="entry name" value="PKS_DE"/>
    <property type="match status" value="1"/>
</dbReference>
<dbReference type="InterPro" id="IPR014031">
    <property type="entry name" value="Ketoacyl_synth_C"/>
</dbReference>
<dbReference type="PROSITE" id="PS00606">
    <property type="entry name" value="KS3_1"/>
    <property type="match status" value="1"/>
</dbReference>
<dbReference type="EMBL" id="JBHTJA010000092">
    <property type="protein sequence ID" value="MFD0904630.1"/>
    <property type="molecule type" value="Genomic_DNA"/>
</dbReference>
<dbReference type="InterPro" id="IPR041618">
    <property type="entry name" value="PKS_DE"/>
</dbReference>
<dbReference type="Pfam" id="PF08990">
    <property type="entry name" value="Docking"/>
    <property type="match status" value="1"/>
</dbReference>
<evidence type="ECO:0000256" key="2">
    <source>
        <dbReference type="ARBA" id="ARBA00022450"/>
    </source>
</evidence>
<keyword evidence="3" id="KW-0597">Phosphoprotein</keyword>
<dbReference type="InterPro" id="IPR050091">
    <property type="entry name" value="PKS_NRPS_Biosynth_Enz"/>
</dbReference>
<gene>
    <name evidence="9" type="ORF">ACFQ11_29890</name>
</gene>
<dbReference type="SMART" id="SM00825">
    <property type="entry name" value="PKS_KS"/>
    <property type="match status" value="1"/>
</dbReference>
<evidence type="ECO:0000256" key="4">
    <source>
        <dbReference type="ARBA" id="ARBA00022679"/>
    </source>
</evidence>
<dbReference type="SUPFAM" id="SSF51735">
    <property type="entry name" value="NAD(P)-binding Rossmann-fold domains"/>
    <property type="match status" value="1"/>
</dbReference>
<dbReference type="Pfam" id="PF00698">
    <property type="entry name" value="Acyl_transf_1"/>
    <property type="match status" value="1"/>
</dbReference>
<dbReference type="Pfam" id="PF00109">
    <property type="entry name" value="ketoacyl-synt"/>
    <property type="match status" value="1"/>
</dbReference>
<dbReference type="PROSITE" id="PS52004">
    <property type="entry name" value="KS3_2"/>
    <property type="match status" value="1"/>
</dbReference>
<accession>A0ABW3EXN4</accession>